<reference evidence="2" key="1">
    <citation type="submission" date="2021-06" db="EMBL/GenBank/DDBJ databases">
        <title>Sequencing of actinobacteria type strains.</title>
        <authorList>
            <person name="Nguyen G.-S."/>
            <person name="Wentzel A."/>
        </authorList>
    </citation>
    <scope>NUCLEOTIDE SEQUENCE</scope>
    <source>
        <strain evidence="2">P38-E01</strain>
    </source>
</reference>
<dbReference type="GO" id="GO:0006629">
    <property type="term" value="P:lipid metabolic process"/>
    <property type="evidence" value="ECO:0007669"/>
    <property type="project" value="InterPro"/>
</dbReference>
<keyword evidence="1" id="KW-0732">Signal</keyword>
<dbReference type="EMBL" id="JAELVF020000001">
    <property type="protein sequence ID" value="MBU7599462.1"/>
    <property type="molecule type" value="Genomic_DNA"/>
</dbReference>
<evidence type="ECO:0000313" key="3">
    <source>
        <dbReference type="Proteomes" id="UP000694501"/>
    </source>
</evidence>
<dbReference type="GO" id="GO:0008081">
    <property type="term" value="F:phosphoric diester hydrolase activity"/>
    <property type="evidence" value="ECO:0007669"/>
    <property type="project" value="InterPro"/>
</dbReference>
<dbReference type="Pfam" id="PF16670">
    <property type="entry name" value="PI-PLC-C1"/>
    <property type="match status" value="1"/>
</dbReference>
<evidence type="ECO:0000256" key="1">
    <source>
        <dbReference type="SAM" id="SignalP"/>
    </source>
</evidence>
<feature type="chain" id="PRO_5039498905" description="Calcium-dependent phosphoinositide phospholipase C" evidence="1">
    <location>
        <begin position="40"/>
        <end position="360"/>
    </location>
</feature>
<dbReference type="Gene3D" id="3.20.20.190">
    <property type="entry name" value="Phosphatidylinositol (PI) phosphodiesterase"/>
    <property type="match status" value="1"/>
</dbReference>
<keyword evidence="3" id="KW-1185">Reference proteome</keyword>
<comment type="caution">
    <text evidence="2">The sequence shown here is derived from an EMBL/GenBank/DDBJ whole genome shotgun (WGS) entry which is preliminary data.</text>
</comment>
<dbReference type="CDD" id="cd08589">
    <property type="entry name" value="PI-PLCc_SaPLC1_like"/>
    <property type="match status" value="1"/>
</dbReference>
<proteinExistence type="predicted"/>
<dbReference type="AlphaFoldDB" id="A0A949JG93"/>
<evidence type="ECO:0000313" key="2">
    <source>
        <dbReference type="EMBL" id="MBU7599462.1"/>
    </source>
</evidence>
<dbReference type="Proteomes" id="UP000694501">
    <property type="component" value="Unassembled WGS sequence"/>
</dbReference>
<dbReference type="InterPro" id="IPR017946">
    <property type="entry name" value="PLC-like_Pdiesterase_TIM-brl"/>
</dbReference>
<feature type="signal peptide" evidence="1">
    <location>
        <begin position="1"/>
        <end position="39"/>
    </location>
</feature>
<sequence length="360" mass="38359">MRRWSPVRLFRSRSRTTALLCTAALAVVAATALHSPAGAAQADPGPYSATTGVGVHNAYEKATFPYVGQALDSGAGLLEFDVWTNNFGGGWRVSHDNPLGNNNNCTNAATPEELENGDRDRDLAGCLTDLRTWSEANPGHRPIQLKLEMKDGFNAVGGRGPVEFDALVAEKLGDAVHRPSQLLGEHATLDDAVRADGFPSRDALAGKFLIHLIPGTVEQGNPFDDLWTDEEYARHLHTRAGEGELDTATAFPAVLGAEAGDPREERYEAALRPWFVVFDGDASAYAGETIDTAWYAERNYLLVATSAHGVAPAIDAREPSPEEAAGRVAELAAGVHATTVTSDWAALPEVLATVLPRGGN</sequence>
<evidence type="ECO:0008006" key="4">
    <source>
        <dbReference type="Google" id="ProtNLM"/>
    </source>
</evidence>
<dbReference type="InterPro" id="IPR032075">
    <property type="entry name" value="PI-PLC-C1"/>
</dbReference>
<protein>
    <recommendedName>
        <fullName evidence="4">Calcium-dependent phosphoinositide phospholipase C</fullName>
    </recommendedName>
</protein>
<gene>
    <name evidence="2" type="ORF">JGS22_018015</name>
</gene>
<organism evidence="2 3">
    <name type="scientific">Streptomyces tardus</name>
    <dbReference type="NCBI Taxonomy" id="2780544"/>
    <lineage>
        <taxon>Bacteria</taxon>
        <taxon>Bacillati</taxon>
        <taxon>Actinomycetota</taxon>
        <taxon>Actinomycetes</taxon>
        <taxon>Kitasatosporales</taxon>
        <taxon>Streptomycetaceae</taxon>
        <taxon>Streptomyces</taxon>
    </lineage>
</organism>
<name>A0A949JG93_9ACTN</name>
<accession>A0A949JG93</accession>
<dbReference type="SUPFAM" id="SSF51695">
    <property type="entry name" value="PLC-like phosphodiesterases"/>
    <property type="match status" value="1"/>
</dbReference>